<protein>
    <submittedName>
        <fullName evidence="3">Glycerophosphodiester phosphodiesterase</fullName>
    </submittedName>
</protein>
<dbReference type="GO" id="GO:0008081">
    <property type="term" value="F:phosphoric diester hydrolase activity"/>
    <property type="evidence" value="ECO:0007669"/>
    <property type="project" value="InterPro"/>
</dbReference>
<dbReference type="SUPFAM" id="SSF51695">
    <property type="entry name" value="PLC-like phosphodiesterases"/>
    <property type="match status" value="1"/>
</dbReference>
<accession>A0A7X3FIP8</accession>
<dbReference type="Proteomes" id="UP000490800">
    <property type="component" value="Unassembled WGS sequence"/>
</dbReference>
<dbReference type="CDD" id="cd08583">
    <property type="entry name" value="PI-PLCc_GDPD_SF_unchar1"/>
    <property type="match status" value="1"/>
</dbReference>
<dbReference type="Pfam" id="PF03009">
    <property type="entry name" value="GDPD"/>
    <property type="match status" value="1"/>
</dbReference>
<sequence>MKKLLTGVLSVAIMLSLLPVQASAEEAKQPWTNETLIAHGLGSIYGQTLTNSYEAFLVNYNKGYRVFEADLILTADNELAARHDWYPYLSERLQPTLPEHLKNGPITLAEFKKHKILKAYKPLDLDGILEILVEYPDVYFVTDTKSEDPAVYKKQFELIVKKAKAIDPALLDRIVPELFEIDMIKDVKQIHDFPNYLFSIYMTGYTEKETIALVKKHNIKAVAMPVERATASMISGLNKLGVPTYVHTVNDPYQVKRLQQIGVHGFYSDYIDYSTPMAPKLANAGSRLGGNVAAAR</sequence>
<dbReference type="RefSeq" id="WP_166541965.1">
    <property type="nucleotide sequence ID" value="NZ_RHLK01000005.1"/>
</dbReference>
<feature type="signal peptide" evidence="1">
    <location>
        <begin position="1"/>
        <end position="24"/>
    </location>
</feature>
<evidence type="ECO:0000313" key="4">
    <source>
        <dbReference type="Proteomes" id="UP000490800"/>
    </source>
</evidence>
<dbReference type="PANTHER" id="PTHR46211:SF14">
    <property type="entry name" value="GLYCEROPHOSPHODIESTER PHOSPHODIESTERASE"/>
    <property type="match status" value="1"/>
</dbReference>
<reference evidence="3 4" key="1">
    <citation type="journal article" date="2019" name="Microorganisms">
        <title>Paenibacillus lutrae sp. nov., A Chitinolytic Species Isolated from A River Otter in Castril Natural Park, Granada, Spain.</title>
        <authorList>
            <person name="Rodriguez M."/>
            <person name="Reina J.C."/>
            <person name="Bejar V."/>
            <person name="Llamas I."/>
        </authorList>
    </citation>
    <scope>NUCLEOTIDE SEQUENCE [LARGE SCALE GENOMIC DNA]</scope>
    <source>
        <strain evidence="3 4">N10</strain>
    </source>
</reference>
<dbReference type="AlphaFoldDB" id="A0A7X3FIP8"/>
<dbReference type="InterPro" id="IPR030395">
    <property type="entry name" value="GP_PDE_dom"/>
</dbReference>
<keyword evidence="1" id="KW-0732">Signal</keyword>
<feature type="domain" description="GP-PDE" evidence="2">
    <location>
        <begin position="50"/>
        <end position="272"/>
    </location>
</feature>
<keyword evidence="4" id="KW-1185">Reference proteome</keyword>
<dbReference type="Gene3D" id="3.20.20.190">
    <property type="entry name" value="Phosphatidylinositol (PI) phosphodiesterase"/>
    <property type="match status" value="1"/>
</dbReference>
<dbReference type="PANTHER" id="PTHR46211">
    <property type="entry name" value="GLYCEROPHOSPHORYL DIESTER PHOSPHODIESTERASE"/>
    <property type="match status" value="1"/>
</dbReference>
<dbReference type="GO" id="GO:0006629">
    <property type="term" value="P:lipid metabolic process"/>
    <property type="evidence" value="ECO:0007669"/>
    <property type="project" value="InterPro"/>
</dbReference>
<name>A0A7X3FIP8_9BACL</name>
<gene>
    <name evidence="3" type="ORF">EDM21_11890</name>
</gene>
<organism evidence="3 4">
    <name type="scientific">Paenibacillus lutrae</name>
    <dbReference type="NCBI Taxonomy" id="2078573"/>
    <lineage>
        <taxon>Bacteria</taxon>
        <taxon>Bacillati</taxon>
        <taxon>Bacillota</taxon>
        <taxon>Bacilli</taxon>
        <taxon>Bacillales</taxon>
        <taxon>Paenibacillaceae</taxon>
        <taxon>Paenibacillus</taxon>
    </lineage>
</organism>
<evidence type="ECO:0000256" key="1">
    <source>
        <dbReference type="SAM" id="SignalP"/>
    </source>
</evidence>
<comment type="caution">
    <text evidence="3">The sequence shown here is derived from an EMBL/GenBank/DDBJ whole genome shotgun (WGS) entry which is preliminary data.</text>
</comment>
<dbReference type="EMBL" id="RHLK01000005">
    <property type="protein sequence ID" value="MVP00214.1"/>
    <property type="molecule type" value="Genomic_DNA"/>
</dbReference>
<proteinExistence type="predicted"/>
<evidence type="ECO:0000313" key="3">
    <source>
        <dbReference type="EMBL" id="MVP00214.1"/>
    </source>
</evidence>
<evidence type="ECO:0000259" key="2">
    <source>
        <dbReference type="Pfam" id="PF03009"/>
    </source>
</evidence>
<feature type="chain" id="PRO_5031139875" evidence="1">
    <location>
        <begin position="25"/>
        <end position="296"/>
    </location>
</feature>
<dbReference type="InterPro" id="IPR017946">
    <property type="entry name" value="PLC-like_Pdiesterase_TIM-brl"/>
</dbReference>